<reference evidence="2" key="2">
    <citation type="submission" date="2006-09" db="EMBL/GenBank/DDBJ databases">
        <title>The genome sequence of Plasmodium falciparum Dd2.</title>
        <authorList>
            <consortium name="The Broad Institute Genome Sequencing Platform"/>
            <person name="Birren B."/>
            <person name="Lander E."/>
            <person name="Galagan J."/>
            <person name="Nusbaum C."/>
            <person name="Devon K."/>
            <person name="Henn M."/>
            <person name="Jaffe D."/>
            <person name="Butler J."/>
            <person name="Alvarez P."/>
            <person name="Gnerre S."/>
            <person name="Grabherr M."/>
            <person name="Kleber M."/>
            <person name="Mauceli E."/>
            <person name="Brockman W."/>
            <person name="MacCallum I.A."/>
            <person name="Rounsley S."/>
            <person name="Young S."/>
            <person name="LaButti K."/>
            <person name="Pushparaj V."/>
            <person name="DeCaprio D."/>
            <person name="Crawford M."/>
            <person name="Koehrsen M."/>
            <person name="Engels R."/>
            <person name="Montgomery P."/>
            <person name="Pearson M."/>
            <person name="Howarth C."/>
            <person name="Larson L."/>
            <person name="Luoma S."/>
            <person name="White J."/>
            <person name="Kodira C."/>
            <person name="Zeng Q."/>
            <person name="O'Leary S."/>
            <person name="Yandava C."/>
            <person name="Alvarado L."/>
            <person name="Wirth D."/>
            <person name="Volkman S."/>
            <person name="Hartl D."/>
        </authorList>
    </citation>
    <scope>NUCLEOTIDE SEQUENCE [LARGE SCALE GENOMIC DNA]</scope>
</reference>
<evidence type="ECO:0000313" key="2">
    <source>
        <dbReference type="Proteomes" id="UP000054282"/>
    </source>
</evidence>
<evidence type="ECO:0000313" key="1">
    <source>
        <dbReference type="EMBL" id="KOB89674.1"/>
    </source>
</evidence>
<gene>
    <name evidence="1" type="ORF">PFDG_05224</name>
</gene>
<reference evidence="2" key="1">
    <citation type="submission" date="2006-09" db="EMBL/GenBank/DDBJ databases">
        <title>Annotation of Plasmodium falciparum Dd2.</title>
        <authorList>
            <consortium name="The Broad Institute Genome Sequencing Platform"/>
            <person name="Volkman S.K."/>
            <person name="Neafsey D.E."/>
            <person name="Dash A.P."/>
            <person name="Chitnis C.E."/>
            <person name="Hartl D.L."/>
            <person name="Young S.K."/>
            <person name="Zeng Q."/>
            <person name="Koehrsen M."/>
            <person name="Alvarado L."/>
            <person name="Berlin A."/>
            <person name="Borenstein D."/>
            <person name="Chapman S.B."/>
            <person name="Chen Z."/>
            <person name="Engels R."/>
            <person name="Freedman E."/>
            <person name="Gellesch M."/>
            <person name="Goldberg J."/>
            <person name="Griggs A."/>
            <person name="Gujja S."/>
            <person name="Heilman E.R."/>
            <person name="Heiman D.I."/>
            <person name="Howarth C."/>
            <person name="Jen D."/>
            <person name="Larson L."/>
            <person name="Mehta T."/>
            <person name="Neiman D."/>
            <person name="Park D."/>
            <person name="Pearson M."/>
            <person name="Roberts A."/>
            <person name="Saif S."/>
            <person name="Shea T."/>
            <person name="Shenoy N."/>
            <person name="Sisk P."/>
            <person name="Stolte C."/>
            <person name="Sykes S."/>
            <person name="Walk T."/>
            <person name="White J."/>
            <person name="Yandava C."/>
            <person name="Haas B."/>
            <person name="Henn M.R."/>
            <person name="Nusbaum C."/>
            <person name="Birren B."/>
        </authorList>
    </citation>
    <scope>NUCLEOTIDE SEQUENCE [LARGE SCALE GENOMIC DNA]</scope>
</reference>
<sequence>MEVGEVTRISSIILDSKKSKPLNIVFIEKGKKKCGLKDGCNRVFFKNLYNGEKYERDKNITRWSDQINEYAKNLQYDAYQKG</sequence>
<accession>A0A0L7M9Y9</accession>
<proteinExistence type="predicted"/>
<dbReference type="Proteomes" id="UP000054282">
    <property type="component" value="Unassembled WGS sequence"/>
</dbReference>
<dbReference type="KEGG" id="pfd:PFDG_05224"/>
<organism evidence="1 2">
    <name type="scientific">Plasmodium falciparum (isolate Dd2)</name>
    <dbReference type="NCBI Taxonomy" id="57267"/>
    <lineage>
        <taxon>Eukaryota</taxon>
        <taxon>Sar</taxon>
        <taxon>Alveolata</taxon>
        <taxon>Apicomplexa</taxon>
        <taxon>Aconoidasida</taxon>
        <taxon>Haemosporida</taxon>
        <taxon>Plasmodiidae</taxon>
        <taxon>Plasmodium</taxon>
        <taxon>Plasmodium (Laverania)</taxon>
    </lineage>
</organism>
<protein>
    <submittedName>
        <fullName evidence="1">Uncharacterized protein</fullName>
    </submittedName>
</protein>
<name>A0A0L7M9Y9_PLAF4</name>
<dbReference type="EMBL" id="GG702918">
    <property type="protein sequence ID" value="KOB89674.1"/>
    <property type="molecule type" value="Genomic_DNA"/>
</dbReference>
<dbReference type="AlphaFoldDB" id="A0A0L7M9Y9"/>